<dbReference type="SUPFAM" id="SSF55729">
    <property type="entry name" value="Acyl-CoA N-acyltransferases (Nat)"/>
    <property type="match status" value="1"/>
</dbReference>
<dbReference type="RefSeq" id="WP_076956515.1">
    <property type="nucleotide sequence ID" value="NZ_MLCO01000045.1"/>
</dbReference>
<reference evidence="2 3" key="1">
    <citation type="submission" date="2016-10" db="EMBL/GenBank/DDBJ databases">
        <title>Draft Genome sequence of Roseomonas sp. strain M3.</title>
        <authorList>
            <person name="Subhash Y."/>
            <person name="Lee S."/>
        </authorList>
    </citation>
    <scope>NUCLEOTIDE SEQUENCE [LARGE SCALE GENOMIC DNA]</scope>
    <source>
        <strain evidence="2 3">M3</strain>
    </source>
</reference>
<comment type="caution">
    <text evidence="2">The sequence shown here is derived from an EMBL/GenBank/DDBJ whole genome shotgun (WGS) entry which is preliminary data.</text>
</comment>
<protein>
    <submittedName>
        <fullName evidence="2">GNAT family N-acetyltransferase</fullName>
    </submittedName>
</protein>
<feature type="domain" description="N-acetyltransferase" evidence="1">
    <location>
        <begin position="6"/>
        <end position="151"/>
    </location>
</feature>
<gene>
    <name evidence="2" type="ORF">BKE38_06225</name>
</gene>
<evidence type="ECO:0000259" key="1">
    <source>
        <dbReference type="PROSITE" id="PS51186"/>
    </source>
</evidence>
<dbReference type="PROSITE" id="PS51186">
    <property type="entry name" value="GNAT"/>
    <property type="match status" value="1"/>
</dbReference>
<evidence type="ECO:0000313" key="2">
    <source>
        <dbReference type="EMBL" id="ONG56312.1"/>
    </source>
</evidence>
<accession>A0A1V2H7D0</accession>
<dbReference type="AlphaFoldDB" id="A0A1V2H7D0"/>
<evidence type="ECO:0000313" key="3">
    <source>
        <dbReference type="Proteomes" id="UP000188879"/>
    </source>
</evidence>
<dbReference type="InterPro" id="IPR016181">
    <property type="entry name" value="Acyl_CoA_acyltransferase"/>
</dbReference>
<dbReference type="Proteomes" id="UP000188879">
    <property type="component" value="Unassembled WGS sequence"/>
</dbReference>
<keyword evidence="2" id="KW-0808">Transferase</keyword>
<organism evidence="2 3">
    <name type="scientific">Teichococcus deserti</name>
    <dbReference type="NCBI Taxonomy" id="1817963"/>
    <lineage>
        <taxon>Bacteria</taxon>
        <taxon>Pseudomonadati</taxon>
        <taxon>Pseudomonadota</taxon>
        <taxon>Alphaproteobacteria</taxon>
        <taxon>Acetobacterales</taxon>
        <taxon>Roseomonadaceae</taxon>
        <taxon>Roseomonas</taxon>
    </lineage>
</organism>
<proteinExistence type="predicted"/>
<name>A0A1V2H7D0_9PROT</name>
<dbReference type="OrthoDB" id="9805924at2"/>
<sequence length="151" mass="17048">MPDPGLKILPLEDSHRPDWERLYQGYAGFYRVEQTPEMRARVWGWIHDPAHEVKGFIAIDGSGRAVGITHFRPFARPLSASVGGFLDDLFVDPVARGQRVADALIGAVADVGRQKGWSVIRWITAENNYRGRGVYDRVATLTPWKTYDIKL</sequence>
<dbReference type="Pfam" id="PF00583">
    <property type="entry name" value="Acetyltransf_1"/>
    <property type="match status" value="1"/>
</dbReference>
<dbReference type="Gene3D" id="3.40.630.30">
    <property type="match status" value="1"/>
</dbReference>
<dbReference type="GO" id="GO:0016747">
    <property type="term" value="F:acyltransferase activity, transferring groups other than amino-acyl groups"/>
    <property type="evidence" value="ECO:0007669"/>
    <property type="project" value="InterPro"/>
</dbReference>
<dbReference type="CDD" id="cd04301">
    <property type="entry name" value="NAT_SF"/>
    <property type="match status" value="1"/>
</dbReference>
<dbReference type="InterPro" id="IPR000182">
    <property type="entry name" value="GNAT_dom"/>
</dbReference>
<keyword evidence="3" id="KW-1185">Reference proteome</keyword>
<dbReference type="EMBL" id="MLCO01000045">
    <property type="protein sequence ID" value="ONG56312.1"/>
    <property type="molecule type" value="Genomic_DNA"/>
</dbReference>